<dbReference type="EMBL" id="FJOG01000016">
    <property type="protein sequence ID" value="CZR60771.1"/>
    <property type="molecule type" value="Genomic_DNA"/>
</dbReference>
<gene>
    <name evidence="3" type="ORF">PAC_10667</name>
</gene>
<protein>
    <recommendedName>
        <fullName evidence="2">Clr5 domain-containing protein</fullName>
    </recommendedName>
</protein>
<sequence>MDQKGKALARNDAQWESLKDDIFRVYIAEDHTLAITMTIFEQMYQFKRSPRKWKDKLKQWNFDKNLSEKDAKILVAKAEKRAREEGKETEFLHYGLVMSTAKINNAKRRRTMDESVAMSPSAATPPAITYRTPRPDPDDDDATEAEDHMEHIAPSSQEVEIVSLDSDSGEGLYSFRSQEAELGTAYPAIRTYGFAVPSSEAAQHTPSNDYSIQPQPLSRIGMDHSWEDTMPYLGPSSVISGRGDNDTLDIPLSMQMPPPPRPSIGVLPTVQYNLPTNDVIYSGEKHTPFVQSAFYPHGWTKSDGALIERLCSLQDIILGAIYRLDFTFINRLVSSPSALEWYLAGPFLSKNFLEFISMLSLTLRISEVFREEEYFERADFFTEKAMSGYLALHHRFQQRPPLSTGEQPGGTRQTSPDSLRRLLFSFLCLYSAGHINFSHFSDCFEAVSKKITKSHGASNWGPRHEEQGKALAKILLRYTDFEWLQLVAQESTIAAEFNKLPKKRGAKQLFAVISGQLSQTLDSDASYARKILGIMMIFYHAVHYKLSYVLRHCLGYLNSAHRIISIHDSRIDFERWPENGGQWSTSKIFRVSRPAINAEFMQQTTSFILQFTMPPSSQIELRQQMRSLADQRHEIDSLLQEDNNEHDAMNKKEILKLDVEILQLLIDDLPNLGKELKCMIGDDSSSELKDDML</sequence>
<dbReference type="OrthoDB" id="5308957at2759"/>
<feature type="region of interest" description="Disordered" evidence="1">
    <location>
        <begin position="107"/>
        <end position="146"/>
    </location>
</feature>
<proteinExistence type="predicted"/>
<dbReference type="Proteomes" id="UP000184330">
    <property type="component" value="Unassembled WGS sequence"/>
</dbReference>
<dbReference type="PANTHER" id="PTHR38788:SF3">
    <property type="entry name" value="CLR5 DOMAIN-CONTAINING PROTEIN"/>
    <property type="match status" value="1"/>
</dbReference>
<keyword evidence="4" id="KW-1185">Reference proteome</keyword>
<organism evidence="3 4">
    <name type="scientific">Phialocephala subalpina</name>
    <dbReference type="NCBI Taxonomy" id="576137"/>
    <lineage>
        <taxon>Eukaryota</taxon>
        <taxon>Fungi</taxon>
        <taxon>Dikarya</taxon>
        <taxon>Ascomycota</taxon>
        <taxon>Pezizomycotina</taxon>
        <taxon>Leotiomycetes</taxon>
        <taxon>Helotiales</taxon>
        <taxon>Mollisiaceae</taxon>
        <taxon>Phialocephala</taxon>
        <taxon>Phialocephala fortinii species complex</taxon>
    </lineage>
</organism>
<evidence type="ECO:0000313" key="4">
    <source>
        <dbReference type="Proteomes" id="UP000184330"/>
    </source>
</evidence>
<feature type="domain" description="Clr5" evidence="2">
    <location>
        <begin position="12"/>
        <end position="64"/>
    </location>
</feature>
<accession>A0A1L7X6X6</accession>
<dbReference type="Pfam" id="PF14420">
    <property type="entry name" value="Clr5"/>
    <property type="match status" value="1"/>
</dbReference>
<evidence type="ECO:0000313" key="3">
    <source>
        <dbReference type="EMBL" id="CZR60771.1"/>
    </source>
</evidence>
<dbReference type="AlphaFoldDB" id="A0A1L7X6X6"/>
<dbReference type="InterPro" id="IPR025676">
    <property type="entry name" value="Clr5_dom"/>
</dbReference>
<reference evidence="3 4" key="1">
    <citation type="submission" date="2016-03" db="EMBL/GenBank/DDBJ databases">
        <authorList>
            <person name="Ploux O."/>
        </authorList>
    </citation>
    <scope>NUCLEOTIDE SEQUENCE [LARGE SCALE GENOMIC DNA]</scope>
    <source>
        <strain evidence="3 4">UAMH 11012</strain>
    </source>
</reference>
<evidence type="ECO:0000256" key="1">
    <source>
        <dbReference type="SAM" id="MobiDB-lite"/>
    </source>
</evidence>
<evidence type="ECO:0000259" key="2">
    <source>
        <dbReference type="Pfam" id="PF14420"/>
    </source>
</evidence>
<dbReference type="PANTHER" id="PTHR38788">
    <property type="entry name" value="CLR5 DOMAIN-CONTAINING PROTEIN"/>
    <property type="match status" value="1"/>
</dbReference>
<name>A0A1L7X6X6_9HELO</name>